<protein>
    <submittedName>
        <fullName evidence="1">Uncharacterized protein</fullName>
    </submittedName>
</protein>
<proteinExistence type="predicted"/>
<sequence length="762" mass="87173">MEPDILERIVDGSAKPTNLPFALLKNITEHFSEDRIIGQGGFAIVYKGVLPNGNVAVKRIRNNHSIDDKLFYCEVDSLLTVRHQNIVRFLGFCASTDHTAIKLEGLRQHIYAEVRERLLCFEYISNGSLQKYITDELRGLEWNTRYQIIRGICEGLHHLHKEKHIYHMDLKPANILVDNHMVPKITDFGLSRLDEKSQTMSEDRFGSLGYCAPEYLHSGKMSFKSDIFSLGIIITELVTGHKVIPDNNKNNVLRRWRHRWKNLATETPLVYQQVAKCMEIGLLCQEIDPSKRPFIWDLIHDIREMDRVDGTISNACEYTFGQISPYSEDDMLGVEPLELHFPFELKKSISCSLKLNNRTDAYIAFYIQKMSPLPYCMRPNKDIVPPRSNCTVDVTLHPQHKAPRDMQRTVEFIVWSTKVNDGLSADDITTNMFIKESGVVDAMNLDVVFNAEERTKVSKELRLHSITEDMSNIKTDGTVGDVKKSQECLLPPPLRMLSTGRQNHKEAAKDFSETRQVIPCSSMLLDVYPLELFFHFEPNKLISCSLNLTNNTDEQVAFGLVKKSDEKTCFLSTLSMFGIVDPRTTYTLVVIMNKHENLPLERNVDLILQTSTYYSILSDVNRCMQYFRNVEALGKTVHKIQRSISSSQKRAALAVLTGGGASDYGGTGVLHHPREGEEHYQENYITVRNIIEKDNAFHFTDRYKAMHYRHSTQRVLRSTDTVIKTVTKTAATTTYYYYDGILLNLFLLTTSQSHGSDVMIQI</sequence>
<dbReference type="Proteomes" id="UP001732700">
    <property type="component" value="Unassembled WGS sequence"/>
</dbReference>
<dbReference type="EnsemblPlants" id="AVESA.00010b.r2.UnG1411320.1">
    <property type="protein sequence ID" value="AVESA.00010b.r2.UnG1411320.1.CDS"/>
    <property type="gene ID" value="AVESA.00010b.r2.UnG1411320"/>
</dbReference>
<reference evidence="1" key="1">
    <citation type="submission" date="2025-09" db="UniProtKB">
        <authorList>
            <consortium name="EnsemblPlants"/>
        </authorList>
    </citation>
    <scope>IDENTIFICATION</scope>
</reference>
<name>A0ACD6AHS6_AVESA</name>
<evidence type="ECO:0000313" key="1">
    <source>
        <dbReference type="EnsemblPlants" id="AVESA.00010b.r2.UnG1411320.1.CDS"/>
    </source>
</evidence>
<organism evidence="1 2">
    <name type="scientific">Avena sativa</name>
    <name type="common">Oat</name>
    <dbReference type="NCBI Taxonomy" id="4498"/>
    <lineage>
        <taxon>Eukaryota</taxon>
        <taxon>Viridiplantae</taxon>
        <taxon>Streptophyta</taxon>
        <taxon>Embryophyta</taxon>
        <taxon>Tracheophyta</taxon>
        <taxon>Spermatophyta</taxon>
        <taxon>Magnoliopsida</taxon>
        <taxon>Liliopsida</taxon>
        <taxon>Poales</taxon>
        <taxon>Poaceae</taxon>
        <taxon>BOP clade</taxon>
        <taxon>Pooideae</taxon>
        <taxon>Poodae</taxon>
        <taxon>Poeae</taxon>
        <taxon>Poeae Chloroplast Group 1 (Aveneae type)</taxon>
        <taxon>Aveninae</taxon>
        <taxon>Avena</taxon>
    </lineage>
</organism>
<evidence type="ECO:0000313" key="2">
    <source>
        <dbReference type="Proteomes" id="UP001732700"/>
    </source>
</evidence>
<keyword evidence="2" id="KW-1185">Reference proteome</keyword>
<accession>A0ACD6AHS6</accession>